<accession>A0A6J6HBW1</accession>
<dbReference type="AlphaFoldDB" id="A0A6J6HBW1"/>
<name>A0A6J6HBW1_9ZZZZ</name>
<dbReference type="EMBL" id="CAEZUO010000040">
    <property type="protein sequence ID" value="CAB4606228.1"/>
    <property type="molecule type" value="Genomic_DNA"/>
</dbReference>
<reference evidence="1" key="1">
    <citation type="submission" date="2020-05" db="EMBL/GenBank/DDBJ databases">
        <authorList>
            <person name="Chiriac C."/>
            <person name="Salcher M."/>
            <person name="Ghai R."/>
            <person name="Kavagutti S V."/>
        </authorList>
    </citation>
    <scope>NUCLEOTIDE SEQUENCE</scope>
</reference>
<gene>
    <name evidence="1" type="ORF">UFOPK1827_00978</name>
</gene>
<evidence type="ECO:0000313" key="1">
    <source>
        <dbReference type="EMBL" id="CAB4606228.1"/>
    </source>
</evidence>
<protein>
    <submittedName>
        <fullName evidence="1">Unannotated protein</fullName>
    </submittedName>
</protein>
<proteinExistence type="predicted"/>
<organism evidence="1">
    <name type="scientific">freshwater metagenome</name>
    <dbReference type="NCBI Taxonomy" id="449393"/>
    <lineage>
        <taxon>unclassified sequences</taxon>
        <taxon>metagenomes</taxon>
        <taxon>ecological metagenomes</taxon>
    </lineage>
</organism>
<sequence length="192" mass="19998">MCASGDGRHLGDQANDLLLTTFEVEDFLRVGVEGGKRGEGGDKDAHGVSVVVEALHETLAHVFVNERVIGDLVGPLGHLRFGGEFAIEEQVGNFEIGRLFGQLLDGVAAVTKDACATIEFGDGTLGCCSGGEGRVVEPGARHELRPRRGIDATVDDRNFDRFSGAVIGDGHTLGHSSNSCTSLSLGSPAVAA</sequence>